<evidence type="ECO:0000313" key="2">
    <source>
        <dbReference type="EMBL" id="CAB4931836.1"/>
    </source>
</evidence>
<proteinExistence type="predicted"/>
<accession>A0A6J7IM92</accession>
<dbReference type="EMBL" id="CAFBOZ010000304">
    <property type="protein sequence ID" value="CAB5021991.1"/>
    <property type="molecule type" value="Genomic_DNA"/>
</dbReference>
<dbReference type="EMBL" id="CAFBNF010000017">
    <property type="protein sequence ID" value="CAB4931836.1"/>
    <property type="molecule type" value="Genomic_DNA"/>
</dbReference>
<sequence>MSPTAAVWPDLVSLTWDDTHRLIPETQTAHTEPFVSALAGTPDDVGALARLVAATSGRTLAQHGRLPGGPTPHDLVFDVPYSKIINGAFSYPGNRGARFSLPLWGAWYAGRNLATAQAEVTFHRSVLLTETAAIDDEMTFVDFVADIHGALFAELRDGSSSSQACLDPTSYAHGQLLAETLLADTRAGVVYPSVRHPGGECVACLRPSLVSNVRIGGWFSLVWSTGTMTVTSLA</sequence>
<gene>
    <name evidence="2" type="ORF">UFOPK3773_00293</name>
    <name evidence="3" type="ORF">UFOPK3992_01770</name>
</gene>
<evidence type="ECO:0000313" key="3">
    <source>
        <dbReference type="EMBL" id="CAB5021991.1"/>
    </source>
</evidence>
<feature type="domain" description="RES" evidence="1">
    <location>
        <begin position="88"/>
        <end position="216"/>
    </location>
</feature>
<reference evidence="2" key="1">
    <citation type="submission" date="2020-05" db="EMBL/GenBank/DDBJ databases">
        <authorList>
            <person name="Chiriac C."/>
            <person name="Salcher M."/>
            <person name="Ghai R."/>
            <person name="Kavagutti S V."/>
        </authorList>
    </citation>
    <scope>NUCLEOTIDE SEQUENCE</scope>
</reference>
<dbReference type="Pfam" id="PF08808">
    <property type="entry name" value="RES"/>
    <property type="match status" value="1"/>
</dbReference>
<dbReference type="SMART" id="SM00953">
    <property type="entry name" value="RES"/>
    <property type="match status" value="1"/>
</dbReference>
<dbReference type="InterPro" id="IPR014914">
    <property type="entry name" value="RES_dom"/>
</dbReference>
<evidence type="ECO:0000259" key="1">
    <source>
        <dbReference type="SMART" id="SM00953"/>
    </source>
</evidence>
<name>A0A6J7IM92_9ZZZZ</name>
<protein>
    <submittedName>
        <fullName evidence="2">Unannotated protein</fullName>
    </submittedName>
</protein>
<dbReference type="AlphaFoldDB" id="A0A6J7IM92"/>
<organism evidence="2">
    <name type="scientific">freshwater metagenome</name>
    <dbReference type="NCBI Taxonomy" id="449393"/>
    <lineage>
        <taxon>unclassified sequences</taxon>
        <taxon>metagenomes</taxon>
        <taxon>ecological metagenomes</taxon>
    </lineage>
</organism>